<dbReference type="PRINTS" id="PR00344">
    <property type="entry name" value="BCTRLSENSOR"/>
</dbReference>
<comment type="subcellular location">
    <subcellularLocation>
        <location evidence="2">Cell membrane</location>
        <topology evidence="2">Multi-pass membrane protein</topology>
    </subcellularLocation>
</comment>
<dbReference type="SMART" id="SM00091">
    <property type="entry name" value="PAS"/>
    <property type="match status" value="1"/>
</dbReference>
<evidence type="ECO:0000256" key="11">
    <source>
        <dbReference type="ARBA" id="ARBA00022989"/>
    </source>
</evidence>
<dbReference type="Gene3D" id="3.30.565.10">
    <property type="entry name" value="Histidine kinase-like ATPase, C-terminal domain"/>
    <property type="match status" value="1"/>
</dbReference>
<dbReference type="Proteomes" id="UP000830326">
    <property type="component" value="Chromosome"/>
</dbReference>
<keyword evidence="16" id="KW-1185">Reference proteome</keyword>
<comment type="catalytic activity">
    <reaction evidence="1">
        <text>ATP + protein L-histidine = ADP + protein N-phospho-L-histidine.</text>
        <dbReference type="EC" id="2.7.13.3"/>
    </reaction>
</comment>
<dbReference type="Gene3D" id="3.30.450.20">
    <property type="entry name" value="PAS domain"/>
    <property type="match status" value="2"/>
</dbReference>
<feature type="domain" description="Histidine kinase" evidence="14">
    <location>
        <begin position="427"/>
        <end position="530"/>
    </location>
</feature>
<evidence type="ECO:0000256" key="4">
    <source>
        <dbReference type="ARBA" id="ARBA00022475"/>
    </source>
</evidence>
<dbReference type="InterPro" id="IPR004358">
    <property type="entry name" value="Sig_transdc_His_kin-like_C"/>
</dbReference>
<dbReference type="InterPro" id="IPR035965">
    <property type="entry name" value="PAS-like_dom_sf"/>
</dbReference>
<evidence type="ECO:0000256" key="12">
    <source>
        <dbReference type="ARBA" id="ARBA00023012"/>
    </source>
</evidence>
<keyword evidence="5" id="KW-0597">Phosphoprotein</keyword>
<dbReference type="Pfam" id="PF02518">
    <property type="entry name" value="HATPase_c"/>
    <property type="match status" value="1"/>
</dbReference>
<dbReference type="GO" id="GO:0016301">
    <property type="term" value="F:kinase activity"/>
    <property type="evidence" value="ECO:0007669"/>
    <property type="project" value="UniProtKB-KW"/>
</dbReference>
<keyword evidence="11 13" id="KW-1133">Transmembrane helix</keyword>
<keyword evidence="6" id="KW-0808">Transferase</keyword>
<keyword evidence="9 15" id="KW-0418">Kinase</keyword>
<proteinExistence type="predicted"/>
<dbReference type="Pfam" id="PF14689">
    <property type="entry name" value="SPOB_a"/>
    <property type="match status" value="1"/>
</dbReference>
<dbReference type="SUPFAM" id="SSF55785">
    <property type="entry name" value="PYP-like sensor domain (PAS domain)"/>
    <property type="match status" value="1"/>
</dbReference>
<evidence type="ECO:0000313" key="16">
    <source>
        <dbReference type="Proteomes" id="UP000830326"/>
    </source>
</evidence>
<dbReference type="SMART" id="SM00387">
    <property type="entry name" value="HATPase_c"/>
    <property type="match status" value="1"/>
</dbReference>
<evidence type="ECO:0000256" key="1">
    <source>
        <dbReference type="ARBA" id="ARBA00000085"/>
    </source>
</evidence>
<evidence type="ECO:0000256" key="8">
    <source>
        <dbReference type="ARBA" id="ARBA00022741"/>
    </source>
</evidence>
<keyword evidence="12" id="KW-0902">Two-component regulatory system</keyword>
<accession>A0ABY4HGN9</accession>
<dbReference type="InterPro" id="IPR005467">
    <property type="entry name" value="His_kinase_dom"/>
</dbReference>
<sequence length="531" mass="59118">MEKLLKVSLQVKILGLVIVLLLLVLSLVTFMVVYMESNEDVENAENLALQTAKTLSYMPVIQDSFLSSDRPTDEMDHIADQIRAEVDASAIKIVNRTGDMYGYSGPKSTITSAREDHYRALVYGSNYVLHTQDDDHKILKGISPIIIDYGDYKQVEGSVSVEFEMKSIHNEIAADIKKIIMASGAVFLIGIAGSFFLARSIRKDTLGLEPFEISALYRERNAVLQSVKEGMIAFDHSGTITMINLSARELLELPRIVEGQNVYDVISSPKLLDLVNSEKGLVNKELQYKDKTVIINSSPIIEEEKRTGTVVSFRDKTEIKKMIDAISEVKQYSEDLRAQAHEFTSKLYVILGLIQLSKYDEAIELIQEETHTQEQVTEMFFKNIHDEKVQAILLGKFAKASEKKINFKIEEGSSLAPLPEHIRLSPLIVILGNLINNAFEAVSNQDEKSVSFFVTDLGNDIVFEIADNGKGVTKGTENQIFQKGFSLKGNNRGYGLANVKEEVYALKGAIELSSPEHGGTIFAIILPKQVG</sequence>
<dbReference type="PANTHER" id="PTHR43547:SF3">
    <property type="entry name" value="SENSOR PROTEIN CITS"/>
    <property type="match status" value="1"/>
</dbReference>
<dbReference type="InterPro" id="IPR016120">
    <property type="entry name" value="Sig_transdc_His_kin_SpoOB"/>
</dbReference>
<dbReference type="PROSITE" id="PS50109">
    <property type="entry name" value="HIS_KIN"/>
    <property type="match status" value="1"/>
</dbReference>
<feature type="transmembrane region" description="Helical" evidence="13">
    <location>
        <begin position="12"/>
        <end position="35"/>
    </location>
</feature>
<evidence type="ECO:0000256" key="9">
    <source>
        <dbReference type="ARBA" id="ARBA00022777"/>
    </source>
</evidence>
<protein>
    <recommendedName>
        <fullName evidence="3">histidine kinase</fullName>
        <ecNumber evidence="3">2.7.13.3</ecNumber>
    </recommendedName>
</protein>
<dbReference type="InterPro" id="IPR003594">
    <property type="entry name" value="HATPase_dom"/>
</dbReference>
<dbReference type="InterPro" id="IPR029151">
    <property type="entry name" value="Sensor-like_sf"/>
</dbReference>
<dbReference type="InterPro" id="IPR000014">
    <property type="entry name" value="PAS"/>
</dbReference>
<keyword evidence="8" id="KW-0547">Nucleotide-binding</keyword>
<dbReference type="InterPro" id="IPR039506">
    <property type="entry name" value="SPOB_a"/>
</dbReference>
<dbReference type="RefSeq" id="WP_245035183.1">
    <property type="nucleotide sequence ID" value="NZ_CP095075.1"/>
</dbReference>
<evidence type="ECO:0000256" key="13">
    <source>
        <dbReference type="SAM" id="Phobius"/>
    </source>
</evidence>
<evidence type="ECO:0000313" key="15">
    <source>
        <dbReference type="EMBL" id="UOR13542.1"/>
    </source>
</evidence>
<dbReference type="SUPFAM" id="SSF103190">
    <property type="entry name" value="Sensory domain-like"/>
    <property type="match status" value="1"/>
</dbReference>
<organism evidence="15 16">
    <name type="scientific">Halobacillus amylolyticus</name>
    <dbReference type="NCBI Taxonomy" id="2932259"/>
    <lineage>
        <taxon>Bacteria</taxon>
        <taxon>Bacillati</taxon>
        <taxon>Bacillota</taxon>
        <taxon>Bacilli</taxon>
        <taxon>Bacillales</taxon>
        <taxon>Bacillaceae</taxon>
        <taxon>Halobacillus</taxon>
    </lineage>
</organism>
<keyword evidence="7 13" id="KW-0812">Transmembrane</keyword>
<dbReference type="InterPro" id="IPR036890">
    <property type="entry name" value="HATPase_C_sf"/>
</dbReference>
<evidence type="ECO:0000256" key="5">
    <source>
        <dbReference type="ARBA" id="ARBA00022553"/>
    </source>
</evidence>
<dbReference type="SUPFAM" id="SSF55874">
    <property type="entry name" value="ATPase domain of HSP90 chaperone/DNA topoisomerase II/histidine kinase"/>
    <property type="match status" value="1"/>
</dbReference>
<name>A0ABY4HGN9_9BACI</name>
<dbReference type="CDD" id="cd00130">
    <property type="entry name" value="PAS"/>
    <property type="match status" value="1"/>
</dbReference>
<dbReference type="EC" id="2.7.13.3" evidence="3"/>
<reference evidence="15" key="1">
    <citation type="submission" date="2022-04" db="EMBL/GenBank/DDBJ databases">
        <title>Halobacillus sp. isolated from saltern.</title>
        <authorList>
            <person name="Won M."/>
            <person name="Lee C.-M."/>
            <person name="Woen H.-Y."/>
            <person name="Kwon S.-W."/>
        </authorList>
    </citation>
    <scope>NUCLEOTIDE SEQUENCE</scope>
    <source>
        <strain evidence="15">SSHM10-5</strain>
    </source>
</reference>
<dbReference type="SUPFAM" id="SSF55890">
    <property type="entry name" value="Sporulation response regulatory protein Spo0B"/>
    <property type="match status" value="1"/>
</dbReference>
<evidence type="ECO:0000256" key="10">
    <source>
        <dbReference type="ARBA" id="ARBA00022840"/>
    </source>
</evidence>
<dbReference type="Gene3D" id="1.10.287.130">
    <property type="match status" value="1"/>
</dbReference>
<evidence type="ECO:0000256" key="6">
    <source>
        <dbReference type="ARBA" id="ARBA00022679"/>
    </source>
</evidence>
<evidence type="ECO:0000259" key="14">
    <source>
        <dbReference type="PROSITE" id="PS50109"/>
    </source>
</evidence>
<evidence type="ECO:0000256" key="3">
    <source>
        <dbReference type="ARBA" id="ARBA00012438"/>
    </source>
</evidence>
<dbReference type="EMBL" id="CP095075">
    <property type="protein sequence ID" value="UOR13542.1"/>
    <property type="molecule type" value="Genomic_DNA"/>
</dbReference>
<keyword evidence="13" id="KW-0472">Membrane</keyword>
<feature type="transmembrane region" description="Helical" evidence="13">
    <location>
        <begin position="179"/>
        <end position="198"/>
    </location>
</feature>
<keyword evidence="10" id="KW-0067">ATP-binding</keyword>
<gene>
    <name evidence="15" type="ORF">MUO15_08855</name>
</gene>
<keyword evidence="4" id="KW-1003">Cell membrane</keyword>
<evidence type="ECO:0000256" key="2">
    <source>
        <dbReference type="ARBA" id="ARBA00004651"/>
    </source>
</evidence>
<evidence type="ECO:0000256" key="7">
    <source>
        <dbReference type="ARBA" id="ARBA00022692"/>
    </source>
</evidence>
<dbReference type="PANTHER" id="PTHR43547">
    <property type="entry name" value="TWO-COMPONENT HISTIDINE KINASE"/>
    <property type="match status" value="1"/>
</dbReference>